<organism evidence="2 3">
    <name type="scientific">Bacteroides cellulosilyticus DSM 14838</name>
    <dbReference type="NCBI Taxonomy" id="537012"/>
    <lineage>
        <taxon>Bacteria</taxon>
        <taxon>Pseudomonadati</taxon>
        <taxon>Bacteroidota</taxon>
        <taxon>Bacteroidia</taxon>
        <taxon>Bacteroidales</taxon>
        <taxon>Bacteroidaceae</taxon>
        <taxon>Bacteroides</taxon>
    </lineage>
</organism>
<gene>
    <name evidence="2" type="ORF">BACCELL_02561</name>
</gene>
<dbReference type="Pfam" id="PF04389">
    <property type="entry name" value="Peptidase_M28"/>
    <property type="match status" value="1"/>
</dbReference>
<dbReference type="RefSeq" id="WP_007211930.1">
    <property type="nucleotide sequence ID" value="NZ_EQ973490.1"/>
</dbReference>
<dbReference type="HOGENOM" id="CLU_2710382_0_0_10"/>
<protein>
    <recommendedName>
        <fullName evidence="1">Peptidase M28 domain-containing protein</fullName>
    </recommendedName>
</protein>
<dbReference type="Proteomes" id="UP000003711">
    <property type="component" value="Unassembled WGS sequence"/>
</dbReference>
<evidence type="ECO:0000259" key="1">
    <source>
        <dbReference type="Pfam" id="PF04389"/>
    </source>
</evidence>
<dbReference type="InterPro" id="IPR007484">
    <property type="entry name" value="Peptidase_M28"/>
</dbReference>
<evidence type="ECO:0000313" key="3">
    <source>
        <dbReference type="Proteomes" id="UP000003711"/>
    </source>
</evidence>
<comment type="caution">
    <text evidence="2">The sequence shown here is derived from an EMBL/GenBank/DDBJ whole genome shotgun (WGS) entry which is preliminary data.</text>
</comment>
<feature type="non-terminal residue" evidence="2">
    <location>
        <position position="1"/>
    </location>
</feature>
<reference evidence="2 3" key="1">
    <citation type="submission" date="2008-12" db="EMBL/GenBank/DDBJ databases">
        <authorList>
            <person name="Fulton L."/>
            <person name="Clifton S."/>
            <person name="Fulton B."/>
            <person name="Xu J."/>
            <person name="Minx P."/>
            <person name="Pepin K.H."/>
            <person name="Johnson M."/>
            <person name="Bhonagiri V."/>
            <person name="Nash W.E."/>
            <person name="Mardis E.R."/>
            <person name="Wilson R.K."/>
        </authorList>
    </citation>
    <scope>NUCLEOTIDE SEQUENCE [LARGE SCALE GENOMIC DNA]</scope>
    <source>
        <strain evidence="2 3">DSM 14838</strain>
    </source>
</reference>
<proteinExistence type="predicted"/>
<feature type="domain" description="Peptidase M28" evidence="1">
    <location>
        <begin position="4"/>
        <end position="67"/>
    </location>
</feature>
<dbReference type="AlphaFoldDB" id="E2NE48"/>
<name>E2NE48_9BACE</name>
<evidence type="ECO:0000313" key="2">
    <source>
        <dbReference type="EMBL" id="EEF89843.1"/>
    </source>
</evidence>
<accession>E2NE48</accession>
<dbReference type="EMBL" id="ACCH01000182">
    <property type="protein sequence ID" value="EEF89843.1"/>
    <property type="molecule type" value="Genomic_DNA"/>
</dbReference>
<sequence>RYFVQKKGGFVTDDHTFINKYAKIPTIDIVPYYPEGDFFEHWHTVKDDMDAIDKATLQAVGQTVMQVIYSEK</sequence>
<reference evidence="2 3" key="2">
    <citation type="submission" date="2009-01" db="EMBL/GenBank/DDBJ databases">
        <title>Draft genome sequence of Bacteroides cellulosilyticus (DSM 14838).</title>
        <authorList>
            <person name="Sudarsanam P."/>
            <person name="Ley R."/>
            <person name="Guruge J."/>
            <person name="Turnbaugh P.J."/>
            <person name="Mahowald M."/>
            <person name="Liep D."/>
            <person name="Gordon J."/>
        </authorList>
    </citation>
    <scope>NUCLEOTIDE SEQUENCE [LARGE SCALE GENOMIC DNA]</scope>
    <source>
        <strain evidence="2 3">DSM 14838</strain>
    </source>
</reference>
<dbReference type="SUPFAM" id="SSF53187">
    <property type="entry name" value="Zn-dependent exopeptidases"/>
    <property type="match status" value="1"/>
</dbReference>
<dbReference type="Gene3D" id="3.40.630.10">
    <property type="entry name" value="Zn peptidases"/>
    <property type="match status" value="1"/>
</dbReference>